<comment type="caution">
    <text evidence="2">The sequence shown here is derived from an EMBL/GenBank/DDBJ whole genome shotgun (WGS) entry which is preliminary data.</text>
</comment>
<evidence type="ECO:0000313" key="2">
    <source>
        <dbReference type="EMBL" id="MBB6512375.1"/>
    </source>
</evidence>
<reference evidence="2 3" key="1">
    <citation type="submission" date="2020-08" db="EMBL/GenBank/DDBJ databases">
        <title>Genomic Encyclopedia of Type Strains, Phase IV (KMG-IV): sequencing the most valuable type-strain genomes for metagenomic binning, comparative biology and taxonomic classification.</title>
        <authorList>
            <person name="Goeker M."/>
        </authorList>
    </citation>
    <scope>NUCLEOTIDE SEQUENCE [LARGE SCALE GENOMIC DNA]</scope>
    <source>
        <strain evidence="2 3">DSM 11805</strain>
    </source>
</reference>
<evidence type="ECO:0000256" key="1">
    <source>
        <dbReference type="SAM" id="Phobius"/>
    </source>
</evidence>
<dbReference type="AlphaFoldDB" id="A0A841RMJ4"/>
<keyword evidence="1" id="KW-0472">Membrane</keyword>
<sequence length="53" mass="5944">MAKYDDEFKLKIVKAFLTGEKKVGVDLRGNGGYLIVILLNIGFVIMKLTVKKD</sequence>
<evidence type="ECO:0000313" key="3">
    <source>
        <dbReference type="Proteomes" id="UP000572212"/>
    </source>
</evidence>
<organism evidence="2 3">
    <name type="scientific">Gracilibacillus halotolerans</name>
    <dbReference type="NCBI Taxonomy" id="74386"/>
    <lineage>
        <taxon>Bacteria</taxon>
        <taxon>Bacillati</taxon>
        <taxon>Bacillota</taxon>
        <taxon>Bacilli</taxon>
        <taxon>Bacillales</taxon>
        <taxon>Bacillaceae</taxon>
        <taxon>Gracilibacillus</taxon>
    </lineage>
</organism>
<proteinExistence type="predicted"/>
<dbReference type="EMBL" id="JACHON010000003">
    <property type="protein sequence ID" value="MBB6512375.1"/>
    <property type="molecule type" value="Genomic_DNA"/>
</dbReference>
<dbReference type="RefSeq" id="WP_184245524.1">
    <property type="nucleotide sequence ID" value="NZ_BAAACU010000058.1"/>
</dbReference>
<dbReference type="Proteomes" id="UP000572212">
    <property type="component" value="Unassembled WGS sequence"/>
</dbReference>
<keyword evidence="3" id="KW-1185">Reference proteome</keyword>
<protein>
    <recommendedName>
        <fullName evidence="4">Transposase</fullName>
    </recommendedName>
</protein>
<keyword evidence="1" id="KW-1133">Transmembrane helix</keyword>
<feature type="transmembrane region" description="Helical" evidence="1">
    <location>
        <begin position="31"/>
        <end position="50"/>
    </location>
</feature>
<accession>A0A841RMJ4</accession>
<keyword evidence="1" id="KW-0812">Transmembrane</keyword>
<evidence type="ECO:0008006" key="4">
    <source>
        <dbReference type="Google" id="ProtNLM"/>
    </source>
</evidence>
<name>A0A841RMJ4_9BACI</name>
<gene>
    <name evidence="2" type="ORF">GGQ92_001158</name>
</gene>